<dbReference type="HAMAP" id="MF_01539">
    <property type="entry name" value="TmcAL"/>
    <property type="match status" value="1"/>
</dbReference>
<dbReference type="EC" id="6.3.4.-" evidence="3"/>
<keyword evidence="3" id="KW-0694">RNA-binding</keyword>
<keyword evidence="3" id="KW-0547">Nucleotide-binding</keyword>
<evidence type="ECO:0000256" key="3">
    <source>
        <dbReference type="HAMAP-Rule" id="MF_01539"/>
    </source>
</evidence>
<keyword evidence="1 3" id="KW-0436">Ligase</keyword>
<dbReference type="Pfam" id="PF05636">
    <property type="entry name" value="HIGH_NTase1"/>
    <property type="match status" value="1"/>
</dbReference>
<accession>A0A7Z0WTQ7</accession>
<evidence type="ECO:0000256" key="2">
    <source>
        <dbReference type="ARBA" id="ARBA00022694"/>
    </source>
</evidence>
<dbReference type="InterPro" id="IPR014729">
    <property type="entry name" value="Rossmann-like_a/b/a_fold"/>
</dbReference>
<comment type="caution">
    <text evidence="4">The sequence shown here is derived from an EMBL/GenBank/DDBJ whole genome shotgun (WGS) entry which is preliminary data.</text>
</comment>
<keyword evidence="2 3" id="KW-0819">tRNA processing</keyword>
<comment type="similarity">
    <text evidence="3">Belongs to the TmcAL family.</text>
</comment>
<dbReference type="PANTHER" id="PTHR37825">
    <property type="entry name" value="TRNA(MET) CYTIDINE ACETATE LIGASE"/>
    <property type="match status" value="1"/>
</dbReference>
<dbReference type="Proteomes" id="UP000185604">
    <property type="component" value="Unassembled WGS sequence"/>
</dbReference>
<organism evidence="4 5">
    <name type="scientific">Bacillus paralicheniformis</name>
    <dbReference type="NCBI Taxonomy" id="1648923"/>
    <lineage>
        <taxon>Bacteria</taxon>
        <taxon>Bacillati</taxon>
        <taxon>Bacillota</taxon>
        <taxon>Bacilli</taxon>
        <taxon>Bacillales</taxon>
        <taxon>Bacillaceae</taxon>
        <taxon>Bacillus</taxon>
    </lineage>
</organism>
<dbReference type="AlphaFoldDB" id="A0A7Z0WTQ7"/>
<feature type="binding site" evidence="3">
    <location>
        <begin position="7"/>
        <end position="20"/>
    </location>
    <ligand>
        <name>ATP</name>
        <dbReference type="ChEBI" id="CHEBI:30616"/>
    </ligand>
</feature>
<evidence type="ECO:0000313" key="4">
    <source>
        <dbReference type="EMBL" id="OLF87593.1"/>
    </source>
</evidence>
<keyword evidence="3" id="KW-0963">Cytoplasm</keyword>
<gene>
    <name evidence="3" type="primary">tmcAL</name>
    <name evidence="4" type="ORF">B4121_4045</name>
</gene>
<feature type="binding site" evidence="3">
    <location>
        <position position="101"/>
    </location>
    <ligand>
        <name>ATP</name>
        <dbReference type="ChEBI" id="CHEBI:30616"/>
    </ligand>
</feature>
<comment type="subcellular location">
    <subcellularLocation>
        <location evidence="3">Cytoplasm</location>
    </subcellularLocation>
</comment>
<keyword evidence="3" id="KW-0820">tRNA-binding</keyword>
<sequence length="416" mass="47000">MKAVGLVVEYNPFHNGHLYHIKEAKSETRSEVAVAVMSGSFLQRGEPAIVSKWARTKMALASFADVVVELPYIFAVQKAETFAEGAVAILNELGCASLFFGSEHGDIEAFLNTAAHTIEHEDGLNEEAKKQIAFGLSYPQAMAKAFRAVTGDGRNIVDLSKPNNILGFHYVKAIVQKQLSMKPETVKRRSSGYHDSAFPEADRIASATSIRKSIFETGSLANSRFYLPKPSIDELDEYARTFGMWHSPEDYFPFLKYSLHTMDTEELKGIYEVEEGLEHRAKKAIRKAGSFKEYMELLKTKRYTWTRLQRMNTHILTKTKKADVKRMLSEPYPAYIRLLGMTKKGQAYLAEKKKSLSVPLITKTGSFSHPSLQLDIKAGQVYSAPLKEPGRTMLTEQEYSLSPIRYDEDNRIFLRK</sequence>
<reference evidence="4 5" key="1">
    <citation type="journal article" date="2016" name="Front. Microbiol.">
        <title>High-Level Heat Resistance of Spores of Bacillus amyloliquefaciens and Bacillus licheniformis Results from the Presence of a spoVA Operon in a Tn1546 Transposon.</title>
        <authorList>
            <person name="Berendsen E.M."/>
            <person name="Koning R.A."/>
            <person name="Boekhorst J."/>
            <person name="de Jong A."/>
            <person name="Kuipers O.P."/>
            <person name="Wells-Bennik M.H."/>
        </authorList>
    </citation>
    <scope>NUCLEOTIDE SEQUENCE [LARGE SCALE GENOMIC DNA]</scope>
    <source>
        <strain evidence="4 5">B4121</strain>
    </source>
</reference>
<proteinExistence type="inferred from homology"/>
<dbReference type="PANTHER" id="PTHR37825:SF1">
    <property type="entry name" value="TRNA(MET) CYTIDINE ACETATE LIGASE"/>
    <property type="match status" value="1"/>
</dbReference>
<evidence type="ECO:0000313" key="5">
    <source>
        <dbReference type="Proteomes" id="UP000185604"/>
    </source>
</evidence>
<keyword evidence="3" id="KW-0067">ATP-binding</keyword>
<dbReference type="GO" id="GO:0005737">
    <property type="term" value="C:cytoplasm"/>
    <property type="evidence" value="ECO:0007669"/>
    <property type="project" value="UniProtKB-SubCell"/>
</dbReference>
<comment type="catalytic activity">
    <reaction evidence="3">
        <text>cytidine(34) in elongator tRNA(Met) + acetate + ATP = N(4)-acetylcytidine(34) in elongator tRNA(Met) + AMP + diphosphate</text>
        <dbReference type="Rhea" id="RHEA:58144"/>
        <dbReference type="Rhea" id="RHEA-COMP:10693"/>
        <dbReference type="Rhea" id="RHEA-COMP:10694"/>
        <dbReference type="ChEBI" id="CHEBI:30089"/>
        <dbReference type="ChEBI" id="CHEBI:30616"/>
        <dbReference type="ChEBI" id="CHEBI:33019"/>
        <dbReference type="ChEBI" id="CHEBI:74900"/>
        <dbReference type="ChEBI" id="CHEBI:82748"/>
        <dbReference type="ChEBI" id="CHEBI:456215"/>
    </reaction>
</comment>
<evidence type="ECO:0000256" key="1">
    <source>
        <dbReference type="ARBA" id="ARBA00022598"/>
    </source>
</evidence>
<dbReference type="EMBL" id="LKPO01000026">
    <property type="protein sequence ID" value="OLF87593.1"/>
    <property type="molecule type" value="Genomic_DNA"/>
</dbReference>
<feature type="binding site" evidence="3">
    <location>
        <position position="163"/>
    </location>
    <ligand>
        <name>ATP</name>
        <dbReference type="ChEBI" id="CHEBI:30616"/>
    </ligand>
</feature>
<name>A0A7Z0WTQ7_9BACI</name>
<dbReference type="GO" id="GO:0005524">
    <property type="term" value="F:ATP binding"/>
    <property type="evidence" value="ECO:0007669"/>
    <property type="project" value="UniProtKB-KW"/>
</dbReference>
<dbReference type="GO" id="GO:0006400">
    <property type="term" value="P:tRNA modification"/>
    <property type="evidence" value="ECO:0007669"/>
    <property type="project" value="UniProtKB-UniRule"/>
</dbReference>
<dbReference type="RefSeq" id="WP_035338835.1">
    <property type="nucleotide sequence ID" value="NZ_CP104093.1"/>
</dbReference>
<comment type="function">
    <text evidence="3">Catalyzes the formation of N(4)-acetylcytidine (ac(4)C) at the wobble position of elongator tRNA(Met), using acetate and ATP as substrates. First activates an acetate ion to form acetyladenylate (Ac-AMP) and then transfers the acetyl group to tRNA to form ac(4)C34.</text>
</comment>
<dbReference type="InterPro" id="IPR008513">
    <property type="entry name" value="tRNA(Met)_cyd_acetate_ligase"/>
</dbReference>
<dbReference type="GO" id="GO:0016879">
    <property type="term" value="F:ligase activity, forming carbon-nitrogen bonds"/>
    <property type="evidence" value="ECO:0007669"/>
    <property type="project" value="UniProtKB-UniRule"/>
</dbReference>
<dbReference type="NCBIfam" id="NF010191">
    <property type="entry name" value="PRK13670.1"/>
    <property type="match status" value="1"/>
</dbReference>
<dbReference type="GO" id="GO:0000049">
    <property type="term" value="F:tRNA binding"/>
    <property type="evidence" value="ECO:0007669"/>
    <property type="project" value="UniProtKB-KW"/>
</dbReference>
<protein>
    <recommendedName>
        <fullName evidence="3">tRNA(Met) cytidine acetate ligase</fullName>
        <ecNumber evidence="3">6.3.4.-</ecNumber>
    </recommendedName>
</protein>
<dbReference type="Gene3D" id="3.40.50.620">
    <property type="entry name" value="HUPs"/>
    <property type="match status" value="1"/>
</dbReference>
<feature type="binding site" evidence="3">
    <location>
        <position position="188"/>
    </location>
    <ligand>
        <name>ATP</name>
        <dbReference type="ChEBI" id="CHEBI:30616"/>
    </ligand>
</feature>
<comment type="caution">
    <text evidence="3">Lacks conserved residue(s) required for the propagation of feature annotation.</text>
</comment>
<dbReference type="SUPFAM" id="SSF52374">
    <property type="entry name" value="Nucleotidylyl transferase"/>
    <property type="match status" value="1"/>
</dbReference>